<keyword evidence="2" id="KW-1185">Reference proteome</keyword>
<sequence length="297" mass="33254">MAIPPRPAFVSGNFLAASIYDLISDYVSSPARNAPSTAISLTSLMAPYMSSASDLQSICHLWGVLFFMATTYHPSSPKHSLLVDLVLEIRKCSAPPYAELLAYEKQWGCRFWTDLPMWEAVWSDFEFDAPLVPRMAERKADWGLLENRFLPGPWRNRDGEAMASVAWASLNAFGARLHAQTDLELFDSRALSALVEALEENRSAKALDDIVPAAACWILYAGKTIKDSSTSHCTKGDMCSGEKGPSNERWSSWKLRLGDLTDRTDIKRNTRIYAKQARDEMQRLDSGSTVSEERKLF</sequence>
<dbReference type="Proteomes" id="UP000469558">
    <property type="component" value="Unassembled WGS sequence"/>
</dbReference>
<dbReference type="InterPro" id="IPR022085">
    <property type="entry name" value="OpdG"/>
</dbReference>
<gene>
    <name evidence="1" type="ORF">LSUE1_G010334</name>
</gene>
<dbReference type="OrthoDB" id="3350591at2759"/>
<reference evidence="1 2" key="1">
    <citation type="submission" date="2018-05" db="EMBL/GenBank/DDBJ databases">
        <title>Genome sequencing and assembly of the regulated plant pathogen Lachnellula willkommii and related sister species for the development of diagnostic species identification markers.</title>
        <authorList>
            <person name="Giroux E."/>
            <person name="Bilodeau G."/>
        </authorList>
    </citation>
    <scope>NUCLEOTIDE SEQUENCE [LARGE SCALE GENOMIC DNA]</scope>
    <source>
        <strain evidence="1 2">CBS 268.59</strain>
    </source>
</reference>
<dbReference type="PANTHER" id="PTHR38797">
    <property type="entry name" value="NUCLEAR PORE COMPLEX PROTEIN NUP85-RELATED"/>
    <property type="match status" value="1"/>
</dbReference>
<dbReference type="InterPro" id="IPR053204">
    <property type="entry name" value="Oxopyrrolidines_Biosynth-assoc"/>
</dbReference>
<comment type="caution">
    <text evidence="1">The sequence shown here is derived from an EMBL/GenBank/DDBJ whole genome shotgun (WGS) entry which is preliminary data.</text>
</comment>
<name>A0A8T9BSI5_9HELO</name>
<proteinExistence type="predicted"/>
<dbReference type="AlphaFoldDB" id="A0A8T9BSI5"/>
<accession>A0A8T9BSI5</accession>
<evidence type="ECO:0000313" key="1">
    <source>
        <dbReference type="EMBL" id="TVY54514.1"/>
    </source>
</evidence>
<evidence type="ECO:0000313" key="2">
    <source>
        <dbReference type="Proteomes" id="UP000469558"/>
    </source>
</evidence>
<dbReference type="EMBL" id="QGMK01003055">
    <property type="protein sequence ID" value="TVY54514.1"/>
    <property type="molecule type" value="Genomic_DNA"/>
</dbReference>
<dbReference type="PANTHER" id="PTHR38797:SF4">
    <property type="entry name" value="NUCLEAR PORE COMPLEX PROTEIN NUP85"/>
    <property type="match status" value="1"/>
</dbReference>
<feature type="non-terminal residue" evidence="1">
    <location>
        <position position="297"/>
    </location>
</feature>
<organism evidence="1 2">
    <name type="scientific">Lachnellula suecica</name>
    <dbReference type="NCBI Taxonomy" id="602035"/>
    <lineage>
        <taxon>Eukaryota</taxon>
        <taxon>Fungi</taxon>
        <taxon>Dikarya</taxon>
        <taxon>Ascomycota</taxon>
        <taxon>Pezizomycotina</taxon>
        <taxon>Leotiomycetes</taxon>
        <taxon>Helotiales</taxon>
        <taxon>Lachnaceae</taxon>
        <taxon>Lachnellula</taxon>
    </lineage>
</organism>
<protein>
    <submittedName>
        <fullName evidence="1">Uncharacterized protein</fullName>
    </submittedName>
</protein>
<dbReference type="Pfam" id="PF12311">
    <property type="entry name" value="DUF3632"/>
    <property type="match status" value="1"/>
</dbReference>